<dbReference type="STRING" id="579137.Metvu_0882"/>
<keyword evidence="2" id="KW-1185">Reference proteome</keyword>
<accession>C9RGN8</accession>
<reference evidence="1" key="1">
    <citation type="submission" date="2009-10" db="EMBL/GenBank/DDBJ databases">
        <title>Complete sequence of chromosome of Methanocaldococcus vulcanius M7.</title>
        <authorList>
            <consortium name="US DOE Joint Genome Institute"/>
            <person name="Lucas S."/>
            <person name="Copeland A."/>
            <person name="Lapidus A."/>
            <person name="Glavina del Rio T."/>
            <person name="Dalin E."/>
            <person name="Tice H."/>
            <person name="Bruce D."/>
            <person name="Goodwin L."/>
            <person name="Pitluck S."/>
            <person name="Lcollab F.I."/>
            <person name="Brettin T."/>
            <person name="Detter J.C."/>
            <person name="Han C."/>
            <person name="Tapia R."/>
            <person name="Kuske C.R."/>
            <person name="Schmutz J."/>
            <person name="Larimer F."/>
            <person name="Land M."/>
            <person name="Hauser L."/>
            <person name="Kyrpides N."/>
            <person name="Ovchinikova G."/>
            <person name="Sieprawska-Lupa M."/>
            <person name="Whitman W.B."/>
            <person name="Woyke T."/>
        </authorList>
    </citation>
    <scope>NUCLEOTIDE SEQUENCE [LARGE SCALE GENOMIC DNA]</scope>
    <source>
        <strain evidence="1">M7</strain>
    </source>
</reference>
<name>C9RGN8_METVM</name>
<dbReference type="AlphaFoldDB" id="C9RGN8"/>
<dbReference type="RefSeq" id="WP_015732960.1">
    <property type="nucleotide sequence ID" value="NC_013407.1"/>
</dbReference>
<dbReference type="HOGENOM" id="CLU_1253610_0_0_2"/>
<protein>
    <submittedName>
        <fullName evidence="1">Uncharacterized protein</fullName>
    </submittedName>
</protein>
<evidence type="ECO:0000313" key="1">
    <source>
        <dbReference type="EMBL" id="ACX72740.1"/>
    </source>
</evidence>
<gene>
    <name evidence="1" type="ordered locus">Metvu_0882</name>
</gene>
<sequence>MKKLSCVLVLLCLFVILSMCTNPSVKLQIYSNCNNLSFISNLDIYKDNSPIESTQYIGHFNFDNKTAHIILNRRFYLNNHKLVGNWFSAEIYVVNNNLKKLIITPPHSQYNLTDNISEKIFNIKKNEFYSFIWERNPYNLTIFAIENGKLTKVGNNTYKIEIPSNISRILVENGFGMKKTKSKADKVEGILYTYKNSIKMVEFTSKYQNITYKFKLEVIR</sequence>
<dbReference type="GeneID" id="8513219"/>
<proteinExistence type="predicted"/>
<dbReference type="EMBL" id="CP001787">
    <property type="protein sequence ID" value="ACX72740.1"/>
    <property type="molecule type" value="Genomic_DNA"/>
</dbReference>
<evidence type="ECO:0000313" key="2">
    <source>
        <dbReference type="Proteomes" id="UP000002063"/>
    </source>
</evidence>
<organism evidence="1 2">
    <name type="scientific">Methanocaldococcus vulcanius (strain ATCC 700851 / DSM 12094 / M7)</name>
    <name type="common">Methanococcus vulcanius</name>
    <dbReference type="NCBI Taxonomy" id="579137"/>
    <lineage>
        <taxon>Archaea</taxon>
        <taxon>Methanobacteriati</taxon>
        <taxon>Methanobacteriota</taxon>
        <taxon>Methanomada group</taxon>
        <taxon>Methanococci</taxon>
        <taxon>Methanococcales</taxon>
        <taxon>Methanocaldococcaceae</taxon>
        <taxon>Methanocaldococcus</taxon>
    </lineage>
</organism>
<dbReference type="KEGG" id="mvu:Metvu_0882"/>
<dbReference type="Proteomes" id="UP000002063">
    <property type="component" value="Chromosome"/>
</dbReference>